<name>A0ABQ6K5G2_9MICO</name>
<accession>A0ABQ6K5G2</accession>
<dbReference type="Pfam" id="PF17765">
    <property type="entry name" value="MLTR_LBD"/>
    <property type="match status" value="1"/>
</dbReference>
<dbReference type="PANTHER" id="PTHR35010">
    <property type="entry name" value="BLL4672 PROTEIN-RELATED"/>
    <property type="match status" value="1"/>
</dbReference>
<evidence type="ECO:0000313" key="3">
    <source>
        <dbReference type="Proteomes" id="UP001157034"/>
    </source>
</evidence>
<dbReference type="RefSeq" id="WP_284255645.1">
    <property type="nucleotide sequence ID" value="NZ_BAAAQO010000002.1"/>
</dbReference>
<feature type="domain" description="HTH cro/C1-type" evidence="1">
    <location>
        <begin position="34"/>
        <end position="81"/>
    </location>
</feature>
<gene>
    <name evidence="2" type="ORF">GCM10025881_16440</name>
</gene>
<protein>
    <submittedName>
        <fullName evidence="2">Transcriptional regulator</fullName>
    </submittedName>
</protein>
<dbReference type="Gene3D" id="3.30.450.180">
    <property type="match status" value="1"/>
</dbReference>
<dbReference type="Pfam" id="PF13560">
    <property type="entry name" value="HTH_31"/>
    <property type="match status" value="1"/>
</dbReference>
<sequence length="280" mass="31076">MDRAQLADFLRTRREALQPEDVGLTRGPRRRTSGLRREEVAQLVGMSADYYGRLEQSRGPQPSVQMLTALARGLHLTRAERDHLFRLAGHPAPDRRGDIDHIAPGILRIVDRLQDTPAMVIGETGETLLQTPLAVALLGDATRWTGLARSTVYRWFTDPSSRAVYHSDDHAVHGRVWVAELRDALGRGGAGSRAAELVAALERESAEFRALWAEHEVAQKQVRTKRFVHPEVGELTLDCETLLDPETQQRLLVFTATPGSESAQKLELLAVIGTYEPAAE</sequence>
<dbReference type="Proteomes" id="UP001157034">
    <property type="component" value="Unassembled WGS sequence"/>
</dbReference>
<dbReference type="SUPFAM" id="SSF47413">
    <property type="entry name" value="lambda repressor-like DNA-binding domains"/>
    <property type="match status" value="1"/>
</dbReference>
<dbReference type="Gene3D" id="1.10.260.40">
    <property type="entry name" value="lambda repressor-like DNA-binding domains"/>
    <property type="match status" value="1"/>
</dbReference>
<dbReference type="SMART" id="SM00530">
    <property type="entry name" value="HTH_XRE"/>
    <property type="match status" value="1"/>
</dbReference>
<dbReference type="InterPro" id="IPR041413">
    <property type="entry name" value="MLTR_LBD"/>
</dbReference>
<dbReference type="InterPro" id="IPR001387">
    <property type="entry name" value="Cro/C1-type_HTH"/>
</dbReference>
<dbReference type="InterPro" id="IPR010982">
    <property type="entry name" value="Lambda_DNA-bd_dom_sf"/>
</dbReference>
<dbReference type="PANTHER" id="PTHR35010:SF2">
    <property type="entry name" value="BLL4672 PROTEIN"/>
    <property type="match status" value="1"/>
</dbReference>
<organism evidence="2 3">
    <name type="scientific">Pseudolysinimonas kribbensis</name>
    <dbReference type="NCBI Taxonomy" id="433641"/>
    <lineage>
        <taxon>Bacteria</taxon>
        <taxon>Bacillati</taxon>
        <taxon>Actinomycetota</taxon>
        <taxon>Actinomycetes</taxon>
        <taxon>Micrococcales</taxon>
        <taxon>Microbacteriaceae</taxon>
        <taxon>Pseudolysinimonas</taxon>
    </lineage>
</organism>
<dbReference type="EMBL" id="BSVB01000001">
    <property type="protein sequence ID" value="GMA94820.1"/>
    <property type="molecule type" value="Genomic_DNA"/>
</dbReference>
<evidence type="ECO:0000313" key="2">
    <source>
        <dbReference type="EMBL" id="GMA94820.1"/>
    </source>
</evidence>
<dbReference type="PROSITE" id="PS50943">
    <property type="entry name" value="HTH_CROC1"/>
    <property type="match status" value="1"/>
</dbReference>
<evidence type="ECO:0000259" key="1">
    <source>
        <dbReference type="PROSITE" id="PS50943"/>
    </source>
</evidence>
<reference evidence="3" key="1">
    <citation type="journal article" date="2019" name="Int. J. Syst. Evol. Microbiol.">
        <title>The Global Catalogue of Microorganisms (GCM) 10K type strain sequencing project: providing services to taxonomists for standard genome sequencing and annotation.</title>
        <authorList>
            <consortium name="The Broad Institute Genomics Platform"/>
            <consortium name="The Broad Institute Genome Sequencing Center for Infectious Disease"/>
            <person name="Wu L."/>
            <person name="Ma J."/>
        </authorList>
    </citation>
    <scope>NUCLEOTIDE SEQUENCE [LARGE SCALE GENOMIC DNA]</scope>
    <source>
        <strain evidence="3">NBRC 108894</strain>
    </source>
</reference>
<keyword evidence="3" id="KW-1185">Reference proteome</keyword>
<dbReference type="CDD" id="cd00093">
    <property type="entry name" value="HTH_XRE"/>
    <property type="match status" value="1"/>
</dbReference>
<comment type="caution">
    <text evidence="2">The sequence shown here is derived from an EMBL/GenBank/DDBJ whole genome shotgun (WGS) entry which is preliminary data.</text>
</comment>
<proteinExistence type="predicted"/>